<proteinExistence type="predicted"/>
<name>A0A1B7LXK4_9MICC</name>
<keyword evidence="2 5" id="KW-0812">Transmembrane</keyword>
<evidence type="ECO:0000256" key="5">
    <source>
        <dbReference type="SAM" id="Phobius"/>
    </source>
</evidence>
<dbReference type="EMBL" id="LXEY01000021">
    <property type="protein sequence ID" value="OAV59902.1"/>
    <property type="molecule type" value="Genomic_DNA"/>
</dbReference>
<accession>A0A1B7LXK4</accession>
<gene>
    <name evidence="6" type="ORF">A6F49_14205</name>
</gene>
<dbReference type="STRING" id="1837282.A6F49_14205"/>
<dbReference type="InterPro" id="IPR035952">
    <property type="entry name" value="Rhomboid-like_sf"/>
</dbReference>
<dbReference type="GO" id="GO:0016020">
    <property type="term" value="C:membrane"/>
    <property type="evidence" value="ECO:0007669"/>
    <property type="project" value="UniProtKB-SubCell"/>
</dbReference>
<organism evidence="6 7">
    <name type="scientific">Enteractinococcus helveticum</name>
    <dbReference type="NCBI Taxonomy" id="1837282"/>
    <lineage>
        <taxon>Bacteria</taxon>
        <taxon>Bacillati</taxon>
        <taxon>Actinomycetota</taxon>
        <taxon>Actinomycetes</taxon>
        <taxon>Micrococcales</taxon>
        <taxon>Micrococcaceae</taxon>
    </lineage>
</organism>
<feature type="transmembrane region" description="Helical" evidence="5">
    <location>
        <begin position="100"/>
        <end position="126"/>
    </location>
</feature>
<reference evidence="6 7" key="1">
    <citation type="submission" date="2016-04" db="EMBL/GenBank/DDBJ databases">
        <title>First whole genome shotgun sequence of the bacterium Enteractinococcus sp. strain UASWS1574.</title>
        <authorList>
            <person name="Crovadore J."/>
            <person name="Chablais R."/>
            <person name="Lefort F."/>
        </authorList>
    </citation>
    <scope>NUCLEOTIDE SEQUENCE [LARGE SCALE GENOMIC DNA]</scope>
    <source>
        <strain evidence="6 7">UASWS1574</strain>
    </source>
</reference>
<evidence type="ECO:0000256" key="2">
    <source>
        <dbReference type="ARBA" id="ARBA00022692"/>
    </source>
</evidence>
<dbReference type="AlphaFoldDB" id="A0A1B7LXK4"/>
<feature type="transmembrane region" description="Helical" evidence="5">
    <location>
        <begin position="39"/>
        <end position="58"/>
    </location>
</feature>
<evidence type="ECO:0000256" key="1">
    <source>
        <dbReference type="ARBA" id="ARBA00004141"/>
    </source>
</evidence>
<feature type="transmembrane region" description="Helical" evidence="5">
    <location>
        <begin position="163"/>
        <end position="179"/>
    </location>
</feature>
<evidence type="ECO:0000313" key="6">
    <source>
        <dbReference type="EMBL" id="OAV59902.1"/>
    </source>
</evidence>
<feature type="transmembrane region" description="Helical" evidence="5">
    <location>
        <begin position="138"/>
        <end position="156"/>
    </location>
</feature>
<sequence length="220" mass="22997">MSPVIESFVLWAAFAAGWVAIAAATLKREPNSPPVRFTWWALILWLIVAVPALLQLAFPQLLELGMRNDDIVQHGQWWRLVTANVLQDGGLAGTLSNLSVLAVTLLIVGRVLPGTLAVPLFIVGGIGSMLLQLNHPGAGNSMATLALLAGTAVIGFSPRLTSILGLAALIVIGAVLTVLGNEHGPAILLGLVMGVIIRIVSRPESPPRSGIHAPPTSSDT</sequence>
<feature type="transmembrane region" description="Helical" evidence="5">
    <location>
        <begin position="185"/>
        <end position="201"/>
    </location>
</feature>
<comment type="caution">
    <text evidence="6">The sequence shown here is derived from an EMBL/GenBank/DDBJ whole genome shotgun (WGS) entry which is preliminary data.</text>
</comment>
<protein>
    <recommendedName>
        <fullName evidence="8">Peptidase S54 rhomboid domain-containing protein</fullName>
    </recommendedName>
</protein>
<dbReference type="OrthoDB" id="3390953at2"/>
<evidence type="ECO:0000313" key="7">
    <source>
        <dbReference type="Proteomes" id="UP000078292"/>
    </source>
</evidence>
<dbReference type="Proteomes" id="UP000078292">
    <property type="component" value="Unassembled WGS sequence"/>
</dbReference>
<keyword evidence="7" id="KW-1185">Reference proteome</keyword>
<dbReference type="RefSeq" id="WP_052504940.1">
    <property type="nucleotide sequence ID" value="NZ_LXEY01000021.1"/>
</dbReference>
<evidence type="ECO:0000256" key="4">
    <source>
        <dbReference type="ARBA" id="ARBA00023136"/>
    </source>
</evidence>
<dbReference type="SUPFAM" id="SSF144091">
    <property type="entry name" value="Rhomboid-like"/>
    <property type="match status" value="1"/>
</dbReference>
<evidence type="ECO:0008006" key="8">
    <source>
        <dbReference type="Google" id="ProtNLM"/>
    </source>
</evidence>
<comment type="subcellular location">
    <subcellularLocation>
        <location evidence="1">Membrane</location>
        <topology evidence="1">Multi-pass membrane protein</topology>
    </subcellularLocation>
</comment>
<evidence type="ECO:0000256" key="3">
    <source>
        <dbReference type="ARBA" id="ARBA00022989"/>
    </source>
</evidence>
<keyword evidence="4 5" id="KW-0472">Membrane</keyword>
<dbReference type="Gene3D" id="1.20.1540.10">
    <property type="entry name" value="Rhomboid-like"/>
    <property type="match status" value="1"/>
</dbReference>
<keyword evidence="3 5" id="KW-1133">Transmembrane helix</keyword>